<dbReference type="GO" id="GO:0016740">
    <property type="term" value="F:transferase activity"/>
    <property type="evidence" value="ECO:0007669"/>
    <property type="project" value="UniProtKB-KW"/>
</dbReference>
<dbReference type="CDD" id="cd06532">
    <property type="entry name" value="Glyco_transf_25"/>
    <property type="match status" value="1"/>
</dbReference>
<dbReference type="AlphaFoldDB" id="A0A1H7M9I8"/>
<keyword evidence="2" id="KW-0808">Transferase</keyword>
<sequence>MRALVINLAHETKRLAFQTAQAESLRLELEIVPAVSVSQLPGLAGEMNWDRWQRPLRETEKAALLSHRSAWHRVIALGVPTLVLEDDAWLMPNAVPLLLQAERLPGLEHLSLETRGRMKLLGAPHPKLPTVRRLWLDRTGAAAYLLWPEGARKLVDRSSQVAALADAVLVETPGLLRWQAAPAQAIQIDMAAHYGLAPPIPINSAISNAERPQNRSRRQRFTRFARQIQMGVALLRPGTERVELRPQVD</sequence>
<evidence type="ECO:0000259" key="1">
    <source>
        <dbReference type="Pfam" id="PF01755"/>
    </source>
</evidence>
<feature type="domain" description="Glycosyl transferase family 25" evidence="1">
    <location>
        <begin position="3"/>
        <end position="93"/>
    </location>
</feature>
<keyword evidence="3" id="KW-1185">Reference proteome</keyword>
<evidence type="ECO:0000313" key="2">
    <source>
        <dbReference type="EMBL" id="SEL07598.1"/>
    </source>
</evidence>
<evidence type="ECO:0000313" key="3">
    <source>
        <dbReference type="Proteomes" id="UP000199283"/>
    </source>
</evidence>
<dbReference type="RefSeq" id="WP_175495825.1">
    <property type="nucleotide sequence ID" value="NZ_FNZQ01000003.1"/>
</dbReference>
<protein>
    <submittedName>
        <fullName evidence="2">Glycosyl transferase, family 25</fullName>
    </submittedName>
</protein>
<accession>A0A1H7M9I8</accession>
<dbReference type="Proteomes" id="UP000199283">
    <property type="component" value="Unassembled WGS sequence"/>
</dbReference>
<gene>
    <name evidence="2" type="ORF">SAMN04488526_1836</name>
</gene>
<reference evidence="2 3" key="1">
    <citation type="submission" date="2016-10" db="EMBL/GenBank/DDBJ databases">
        <authorList>
            <person name="de Groot N.N."/>
        </authorList>
    </citation>
    <scope>NUCLEOTIDE SEQUENCE [LARGE SCALE GENOMIC DNA]</scope>
    <source>
        <strain evidence="2 3">DSM 14858</strain>
    </source>
</reference>
<name>A0A1H7M9I8_9RHOB</name>
<organism evidence="2 3">
    <name type="scientific">Jannaschia helgolandensis</name>
    <dbReference type="NCBI Taxonomy" id="188906"/>
    <lineage>
        <taxon>Bacteria</taxon>
        <taxon>Pseudomonadati</taxon>
        <taxon>Pseudomonadota</taxon>
        <taxon>Alphaproteobacteria</taxon>
        <taxon>Rhodobacterales</taxon>
        <taxon>Roseobacteraceae</taxon>
        <taxon>Jannaschia</taxon>
    </lineage>
</organism>
<proteinExistence type="predicted"/>
<dbReference type="InterPro" id="IPR002654">
    <property type="entry name" value="Glyco_trans_25"/>
</dbReference>
<dbReference type="EMBL" id="FNZQ01000003">
    <property type="protein sequence ID" value="SEL07598.1"/>
    <property type="molecule type" value="Genomic_DNA"/>
</dbReference>
<dbReference type="Pfam" id="PF01755">
    <property type="entry name" value="Glyco_transf_25"/>
    <property type="match status" value="1"/>
</dbReference>
<dbReference type="STRING" id="188906.SAMN04488526_1836"/>